<dbReference type="Proteomes" id="UP001501116">
    <property type="component" value="Unassembled WGS sequence"/>
</dbReference>
<keyword evidence="2" id="KW-1185">Reference proteome</keyword>
<comment type="caution">
    <text evidence="1">The sequence shown here is derived from an EMBL/GenBank/DDBJ whole genome shotgun (WGS) entry which is preliminary data.</text>
</comment>
<protein>
    <recommendedName>
        <fullName evidence="3">Ogr/Delta-like zinc finger protein</fullName>
    </recommendedName>
</protein>
<accession>A0ABP5BCD3</accession>
<organism evidence="1 2">
    <name type="scientific">Amycolatopsis minnesotensis</name>
    <dbReference type="NCBI Taxonomy" id="337894"/>
    <lineage>
        <taxon>Bacteria</taxon>
        <taxon>Bacillati</taxon>
        <taxon>Actinomycetota</taxon>
        <taxon>Actinomycetes</taxon>
        <taxon>Pseudonocardiales</taxon>
        <taxon>Pseudonocardiaceae</taxon>
        <taxon>Amycolatopsis</taxon>
    </lineage>
</organism>
<reference evidence="2" key="1">
    <citation type="journal article" date="2019" name="Int. J. Syst. Evol. Microbiol.">
        <title>The Global Catalogue of Microorganisms (GCM) 10K type strain sequencing project: providing services to taxonomists for standard genome sequencing and annotation.</title>
        <authorList>
            <consortium name="The Broad Institute Genomics Platform"/>
            <consortium name="The Broad Institute Genome Sequencing Center for Infectious Disease"/>
            <person name="Wu L."/>
            <person name="Ma J."/>
        </authorList>
    </citation>
    <scope>NUCLEOTIDE SEQUENCE [LARGE SCALE GENOMIC DNA]</scope>
    <source>
        <strain evidence="2">JCM 14545</strain>
    </source>
</reference>
<dbReference type="RefSeq" id="WP_344412287.1">
    <property type="nucleotide sequence ID" value="NZ_BAAANN010000001.1"/>
</dbReference>
<evidence type="ECO:0008006" key="3">
    <source>
        <dbReference type="Google" id="ProtNLM"/>
    </source>
</evidence>
<evidence type="ECO:0000313" key="1">
    <source>
        <dbReference type="EMBL" id="GAA1938633.1"/>
    </source>
</evidence>
<proteinExistence type="predicted"/>
<evidence type="ECO:0000313" key="2">
    <source>
        <dbReference type="Proteomes" id="UP001501116"/>
    </source>
</evidence>
<name>A0ABP5BCD3_9PSEU</name>
<dbReference type="EMBL" id="BAAANN010000001">
    <property type="protein sequence ID" value="GAA1938633.1"/>
    <property type="molecule type" value="Genomic_DNA"/>
</dbReference>
<sequence>MTTNTTCPHCGWPARDRVDTGSTHHVSDGRVSYRQCLCGSWLILIDGGVTAVTAPPRAQGSGTAPAPTSLATRLRRSLRRLV</sequence>
<gene>
    <name evidence="1" type="ORF">GCM10009754_02080</name>
</gene>